<feature type="transmembrane region" description="Helical" evidence="6">
    <location>
        <begin position="154"/>
        <end position="174"/>
    </location>
</feature>
<keyword evidence="4 6" id="KW-0472">Membrane</keyword>
<evidence type="ECO:0000256" key="6">
    <source>
        <dbReference type="SAM" id="Phobius"/>
    </source>
</evidence>
<evidence type="ECO:0000256" key="1">
    <source>
        <dbReference type="ARBA" id="ARBA00004141"/>
    </source>
</evidence>
<evidence type="ECO:0000313" key="9">
    <source>
        <dbReference type="Proteomes" id="UP001211907"/>
    </source>
</evidence>
<keyword evidence="9" id="KW-1185">Reference proteome</keyword>
<proteinExistence type="predicted"/>
<keyword evidence="3 6" id="KW-1133">Transmembrane helix</keyword>
<feature type="transmembrane region" description="Helical" evidence="6">
    <location>
        <begin position="453"/>
        <end position="472"/>
    </location>
</feature>
<evidence type="ECO:0000313" key="8">
    <source>
        <dbReference type="EMBL" id="KAJ3112762.1"/>
    </source>
</evidence>
<comment type="caution">
    <text evidence="8">The sequence shown here is derived from an EMBL/GenBank/DDBJ whole genome shotgun (WGS) entry which is preliminary data.</text>
</comment>
<feature type="compositionally biased region" description="Low complexity" evidence="5">
    <location>
        <begin position="1"/>
        <end position="13"/>
    </location>
</feature>
<evidence type="ECO:0000256" key="3">
    <source>
        <dbReference type="ARBA" id="ARBA00022989"/>
    </source>
</evidence>
<feature type="region of interest" description="Disordered" evidence="5">
    <location>
        <begin position="1"/>
        <end position="31"/>
    </location>
</feature>
<feature type="transmembrane region" description="Helical" evidence="6">
    <location>
        <begin position="349"/>
        <end position="375"/>
    </location>
</feature>
<gene>
    <name evidence="8" type="ORF">HK100_002217</name>
</gene>
<reference evidence="8" key="1">
    <citation type="submission" date="2020-05" db="EMBL/GenBank/DDBJ databases">
        <title>Phylogenomic resolution of chytrid fungi.</title>
        <authorList>
            <person name="Stajich J.E."/>
            <person name="Amses K."/>
            <person name="Simmons R."/>
            <person name="Seto K."/>
            <person name="Myers J."/>
            <person name="Bonds A."/>
            <person name="Quandt C.A."/>
            <person name="Barry K."/>
            <person name="Liu P."/>
            <person name="Grigoriev I."/>
            <person name="Longcore J.E."/>
            <person name="James T.Y."/>
        </authorList>
    </citation>
    <scope>NUCLEOTIDE SEQUENCE</scope>
    <source>
        <strain evidence="8">JEL0513</strain>
    </source>
</reference>
<dbReference type="GO" id="GO:0016020">
    <property type="term" value="C:membrane"/>
    <property type="evidence" value="ECO:0007669"/>
    <property type="project" value="UniProtKB-SubCell"/>
</dbReference>
<dbReference type="AlphaFoldDB" id="A0AAD5SW54"/>
<feature type="transmembrane region" description="Helical" evidence="6">
    <location>
        <begin position="86"/>
        <end position="105"/>
    </location>
</feature>
<evidence type="ECO:0000256" key="4">
    <source>
        <dbReference type="ARBA" id="ARBA00023136"/>
    </source>
</evidence>
<dbReference type="InterPro" id="IPR011547">
    <property type="entry name" value="SLC26A/SulP_dom"/>
</dbReference>
<feature type="transmembrane region" description="Helical" evidence="6">
    <location>
        <begin position="478"/>
        <end position="493"/>
    </location>
</feature>
<accession>A0AAD5SW54</accession>
<keyword evidence="2 6" id="KW-0812">Transmembrane</keyword>
<dbReference type="PANTHER" id="PTHR11814">
    <property type="entry name" value="SULFATE TRANSPORTER"/>
    <property type="match status" value="1"/>
</dbReference>
<name>A0AAD5SW54_9FUNG</name>
<feature type="non-terminal residue" evidence="8">
    <location>
        <position position="1"/>
    </location>
</feature>
<feature type="transmembrane region" description="Helical" evidence="6">
    <location>
        <begin position="186"/>
        <end position="205"/>
    </location>
</feature>
<feature type="transmembrane region" description="Helical" evidence="6">
    <location>
        <begin position="609"/>
        <end position="628"/>
    </location>
</feature>
<evidence type="ECO:0000259" key="7">
    <source>
        <dbReference type="Pfam" id="PF00916"/>
    </source>
</evidence>
<protein>
    <recommendedName>
        <fullName evidence="7">SLC26A/SulP transporter domain-containing protein</fullName>
    </recommendedName>
</protein>
<feature type="transmembrane region" description="Helical" evidence="6">
    <location>
        <begin position="211"/>
        <end position="228"/>
    </location>
</feature>
<dbReference type="InterPro" id="IPR001902">
    <property type="entry name" value="SLC26A/SulP_fam"/>
</dbReference>
<dbReference type="GO" id="GO:0055085">
    <property type="term" value="P:transmembrane transport"/>
    <property type="evidence" value="ECO:0007669"/>
    <property type="project" value="InterPro"/>
</dbReference>
<feature type="domain" description="SLC26A/SulP transporter" evidence="7">
    <location>
        <begin position="408"/>
        <end position="499"/>
    </location>
</feature>
<dbReference type="Proteomes" id="UP001211907">
    <property type="component" value="Unassembled WGS sequence"/>
</dbReference>
<feature type="transmembrane region" description="Helical" evidence="6">
    <location>
        <begin position="235"/>
        <end position="255"/>
    </location>
</feature>
<dbReference type="Pfam" id="PF00916">
    <property type="entry name" value="Sulfate_transp"/>
    <property type="match status" value="2"/>
</dbReference>
<organism evidence="8 9">
    <name type="scientific">Physocladia obscura</name>
    <dbReference type="NCBI Taxonomy" id="109957"/>
    <lineage>
        <taxon>Eukaryota</taxon>
        <taxon>Fungi</taxon>
        <taxon>Fungi incertae sedis</taxon>
        <taxon>Chytridiomycota</taxon>
        <taxon>Chytridiomycota incertae sedis</taxon>
        <taxon>Chytridiomycetes</taxon>
        <taxon>Chytridiales</taxon>
        <taxon>Chytriomycetaceae</taxon>
        <taxon>Physocladia</taxon>
    </lineage>
</organism>
<comment type="subcellular location">
    <subcellularLocation>
        <location evidence="1">Membrane</location>
        <topology evidence="1">Multi-pass membrane protein</topology>
    </subcellularLocation>
</comment>
<dbReference type="EMBL" id="JADGJH010001507">
    <property type="protein sequence ID" value="KAJ3112762.1"/>
    <property type="molecule type" value="Genomic_DNA"/>
</dbReference>
<feature type="domain" description="SLC26A/SulP transporter" evidence="7">
    <location>
        <begin position="61"/>
        <end position="387"/>
    </location>
</feature>
<evidence type="ECO:0000256" key="2">
    <source>
        <dbReference type="ARBA" id="ARBA00022692"/>
    </source>
</evidence>
<evidence type="ECO:0000256" key="5">
    <source>
        <dbReference type="SAM" id="MobiDB-lite"/>
    </source>
</evidence>
<sequence length="632" mass="68056">MSQSLGQQSMSQSNLTQSSLTESRNETVRHAEQRKQTLLNQIVSFFPVFSWGSRYSVKSSLVQDLLAGLTLSTLVIPQAMAYAGPYAVVSVMVSQIATSATLWMIEETPFLVTGMSDLNSTAENLGATIENFTGLLELMENGIPTSLQPEYSDVVMFLTFIVGAIQLFASVLDLGNHLTKLIPDSLIAGFMSSSGICVLVSQLKTLFGLNIPQYDGAFSLMFTIYAVVSNMLKINWCAFGLAVGGYLTMILIQFLEKLLNKAVVSRWNLARSSDIETSIQEQVICSTTGSKKTQSAVTDVILTVLVAALVTSKFNLAEDYNVKIIGPIPDGLPTPKAPWNIVTTIPRCLIIPMLLQLIPGAVSLALVCFVTTHAISKTFAEKASRINSAEQNNQQVVQEILSAADVLDVSASQDLLALSFATIVGSAMSSYTPCGSLSRSALLANQTNVRTPIGSLVAVIAVIVVLVSLGAWFENVPLASLAAIVVAALAGVLKKCNEGIVMVTDAQNRGQQVLEAIRIVEADRQLGEASAIVENYQFAGRNDVGSSNLVTAIAELENVSPIKNVTAVDINAPDEINDEITDDCQIDSPSLLTEINFDRDLYILRLRHILVYKDAVVWWGTFLSVLILDAGT</sequence>